<feature type="signal peptide" evidence="1">
    <location>
        <begin position="1"/>
        <end position="17"/>
    </location>
</feature>
<proteinExistence type="predicted"/>
<keyword evidence="3" id="KW-1185">Reference proteome</keyword>
<reference evidence="2" key="1">
    <citation type="submission" date="2022-11" db="EMBL/GenBank/DDBJ databases">
        <title>Centuries of genome instability and evolution in soft-shell clam transmissible cancer (bioRxiv).</title>
        <authorList>
            <person name="Hart S.F.M."/>
            <person name="Yonemitsu M.A."/>
            <person name="Giersch R.M."/>
            <person name="Beal B.F."/>
            <person name="Arriagada G."/>
            <person name="Davis B.W."/>
            <person name="Ostrander E.A."/>
            <person name="Goff S.P."/>
            <person name="Metzger M.J."/>
        </authorList>
    </citation>
    <scope>NUCLEOTIDE SEQUENCE</scope>
    <source>
        <strain evidence="2">MELC-2E11</strain>
        <tissue evidence="2">Siphon/mantle</tissue>
    </source>
</reference>
<sequence>MELFTLFGVLLCGQVLSTTLSGNGTSGGFTIQENLSLQLTCSSTNDVHYGSFFRRYTDKSPNIITAVGYGPSGCGTDPTPPSYLSCSCVSKREYACVIRNVTRDMNGDVWFCIPPGGNKIDFSGDQTIIVT</sequence>
<evidence type="ECO:0000313" key="3">
    <source>
        <dbReference type="Proteomes" id="UP001164746"/>
    </source>
</evidence>
<evidence type="ECO:0000313" key="2">
    <source>
        <dbReference type="EMBL" id="WAR06305.1"/>
    </source>
</evidence>
<dbReference type="EMBL" id="CP111016">
    <property type="protein sequence ID" value="WAR06305.1"/>
    <property type="molecule type" value="Genomic_DNA"/>
</dbReference>
<feature type="non-terminal residue" evidence="2">
    <location>
        <position position="1"/>
    </location>
</feature>
<keyword evidence="1" id="KW-0732">Signal</keyword>
<feature type="chain" id="PRO_5047234180" evidence="1">
    <location>
        <begin position="18"/>
        <end position="131"/>
    </location>
</feature>
<protein>
    <submittedName>
        <fullName evidence="2">Uncharacterized protein</fullName>
    </submittedName>
</protein>
<evidence type="ECO:0000256" key="1">
    <source>
        <dbReference type="SAM" id="SignalP"/>
    </source>
</evidence>
<name>A0ABY7E8F3_MYAAR</name>
<gene>
    <name evidence="2" type="ORF">MAR_021674</name>
</gene>
<accession>A0ABY7E8F3</accession>
<dbReference type="Proteomes" id="UP001164746">
    <property type="component" value="Chromosome 5"/>
</dbReference>
<organism evidence="2 3">
    <name type="scientific">Mya arenaria</name>
    <name type="common">Soft-shell clam</name>
    <dbReference type="NCBI Taxonomy" id="6604"/>
    <lineage>
        <taxon>Eukaryota</taxon>
        <taxon>Metazoa</taxon>
        <taxon>Spiralia</taxon>
        <taxon>Lophotrochozoa</taxon>
        <taxon>Mollusca</taxon>
        <taxon>Bivalvia</taxon>
        <taxon>Autobranchia</taxon>
        <taxon>Heteroconchia</taxon>
        <taxon>Euheterodonta</taxon>
        <taxon>Imparidentia</taxon>
        <taxon>Neoheterodontei</taxon>
        <taxon>Myida</taxon>
        <taxon>Myoidea</taxon>
        <taxon>Myidae</taxon>
        <taxon>Mya</taxon>
    </lineage>
</organism>